<name>A0AAV4SDX4_9ARAC</name>
<dbReference type="AlphaFoldDB" id="A0AAV4SDX4"/>
<evidence type="ECO:0000313" key="2">
    <source>
        <dbReference type="Proteomes" id="UP001054837"/>
    </source>
</evidence>
<comment type="caution">
    <text evidence="1">The sequence shown here is derived from an EMBL/GenBank/DDBJ whole genome shotgun (WGS) entry which is preliminary data.</text>
</comment>
<keyword evidence="2" id="KW-1185">Reference proteome</keyword>
<accession>A0AAV4SDX4</accession>
<proteinExistence type="predicted"/>
<feature type="non-terminal residue" evidence="1">
    <location>
        <position position="1"/>
    </location>
</feature>
<dbReference type="Proteomes" id="UP001054837">
    <property type="component" value="Unassembled WGS sequence"/>
</dbReference>
<organism evidence="1 2">
    <name type="scientific">Caerostris darwini</name>
    <dbReference type="NCBI Taxonomy" id="1538125"/>
    <lineage>
        <taxon>Eukaryota</taxon>
        <taxon>Metazoa</taxon>
        <taxon>Ecdysozoa</taxon>
        <taxon>Arthropoda</taxon>
        <taxon>Chelicerata</taxon>
        <taxon>Arachnida</taxon>
        <taxon>Araneae</taxon>
        <taxon>Araneomorphae</taxon>
        <taxon>Entelegynae</taxon>
        <taxon>Araneoidea</taxon>
        <taxon>Araneidae</taxon>
        <taxon>Caerostris</taxon>
    </lineage>
</organism>
<gene>
    <name evidence="1" type="ORF">CDAR_528251</name>
</gene>
<protein>
    <submittedName>
        <fullName evidence="1">Uncharacterized protein</fullName>
    </submittedName>
</protein>
<dbReference type="EMBL" id="BPLQ01007644">
    <property type="protein sequence ID" value="GIY31371.1"/>
    <property type="molecule type" value="Genomic_DNA"/>
</dbReference>
<sequence>QPLPFGYSGKYTYKEAIAQVWERYAEKDKVLGWWVAVIGDMQQNFFEYYGLPVMDINMLWGLSCEYEKLPTSRRPLLNGARRFI</sequence>
<reference evidence="1 2" key="1">
    <citation type="submission" date="2021-06" db="EMBL/GenBank/DDBJ databases">
        <title>Caerostris darwini draft genome.</title>
        <authorList>
            <person name="Kono N."/>
            <person name="Arakawa K."/>
        </authorList>
    </citation>
    <scope>NUCLEOTIDE SEQUENCE [LARGE SCALE GENOMIC DNA]</scope>
</reference>
<evidence type="ECO:0000313" key="1">
    <source>
        <dbReference type="EMBL" id="GIY31371.1"/>
    </source>
</evidence>